<reference evidence="10 11" key="2">
    <citation type="journal article" date="2016" name="Int. J. Syst. Evol. Microbiol.">
        <title>Flavisolibacter tropicus sp. nov., isolated from tropical soil.</title>
        <authorList>
            <person name="Lee J.J."/>
            <person name="Kang M.S."/>
            <person name="Kim G.S."/>
            <person name="Lee C.S."/>
            <person name="Lim S."/>
            <person name="Lee J."/>
            <person name="Roh S.H."/>
            <person name="Kang H."/>
            <person name="Ha J.M."/>
            <person name="Bae S."/>
            <person name="Jung H.Y."/>
            <person name="Kim M.K."/>
        </authorList>
    </citation>
    <scope>NUCLEOTIDE SEQUENCE [LARGE SCALE GENOMIC DNA]</scope>
    <source>
        <strain evidence="10 11">LCS9</strain>
    </source>
</reference>
<dbReference type="InterPro" id="IPR010372">
    <property type="entry name" value="DNA_pol3_delta_N"/>
</dbReference>
<evidence type="ECO:0000256" key="2">
    <source>
        <dbReference type="ARBA" id="ARBA00017703"/>
    </source>
</evidence>
<protein>
    <recommendedName>
        <fullName evidence="2">DNA polymerase III subunit delta</fullName>
        <ecNumber evidence="1">2.7.7.7</ecNumber>
    </recommendedName>
</protein>
<dbReference type="Proteomes" id="UP000077177">
    <property type="component" value="Chromosome"/>
</dbReference>
<dbReference type="RefSeq" id="WP_066401492.1">
    <property type="nucleotide sequence ID" value="NZ_CP011390.1"/>
</dbReference>
<dbReference type="InterPro" id="IPR027417">
    <property type="entry name" value="P-loop_NTPase"/>
</dbReference>
<dbReference type="GO" id="GO:0003677">
    <property type="term" value="F:DNA binding"/>
    <property type="evidence" value="ECO:0007669"/>
    <property type="project" value="InterPro"/>
</dbReference>
<dbReference type="GO" id="GO:0009360">
    <property type="term" value="C:DNA polymerase III complex"/>
    <property type="evidence" value="ECO:0007669"/>
    <property type="project" value="InterPro"/>
</dbReference>
<dbReference type="AlphaFoldDB" id="A0A172TRK9"/>
<evidence type="ECO:0000256" key="8">
    <source>
        <dbReference type="ARBA" id="ARBA00049244"/>
    </source>
</evidence>
<evidence type="ECO:0000256" key="6">
    <source>
        <dbReference type="ARBA" id="ARBA00022932"/>
    </source>
</evidence>
<evidence type="ECO:0000256" key="3">
    <source>
        <dbReference type="ARBA" id="ARBA00022679"/>
    </source>
</evidence>
<dbReference type="Gene3D" id="3.40.50.300">
    <property type="entry name" value="P-loop containing nucleotide triphosphate hydrolases"/>
    <property type="match status" value="1"/>
</dbReference>
<dbReference type="PATRIC" id="fig|1492898.3.peg.373"/>
<keyword evidence="4" id="KW-0548">Nucleotidyltransferase</keyword>
<evidence type="ECO:0000256" key="4">
    <source>
        <dbReference type="ARBA" id="ARBA00022695"/>
    </source>
</evidence>
<dbReference type="STRING" id="1492898.SY85_01685"/>
<reference evidence="11" key="1">
    <citation type="submission" date="2015-01" db="EMBL/GenBank/DDBJ databases">
        <title>Flavisolibacter sp./LCS9/ whole genome sequencing.</title>
        <authorList>
            <person name="Kim M.K."/>
            <person name="Srinivasan S."/>
            <person name="Lee J.-J."/>
        </authorList>
    </citation>
    <scope>NUCLEOTIDE SEQUENCE [LARGE SCALE GENOMIC DNA]</scope>
    <source>
        <strain evidence="11">LCS9</strain>
    </source>
</reference>
<gene>
    <name evidence="10" type="ORF">SY85_01685</name>
</gene>
<dbReference type="SUPFAM" id="SSF52540">
    <property type="entry name" value="P-loop containing nucleoside triphosphate hydrolases"/>
    <property type="match status" value="1"/>
</dbReference>
<dbReference type="SUPFAM" id="SSF48019">
    <property type="entry name" value="post-AAA+ oligomerization domain-like"/>
    <property type="match status" value="1"/>
</dbReference>
<evidence type="ECO:0000259" key="9">
    <source>
        <dbReference type="Pfam" id="PF06144"/>
    </source>
</evidence>
<sequence length="333" mass="38179">MKADKILEGLRKKSYKSIYWLEGDEDFFIDQVLNFAESNILSEDESAFNRTILYGRDTDWATVMNACRRYPMFAERQVVIVKEAQAMRDIEKLEPYIDHPLSSTLLFIGYKGKKVDGRTKLAKTLKSKAEMLTTRKLYDNELPDWVQGLTREKGFTLTNKALYLLIDHIGNDLSRINNEIDKIAINLGERKNITEDDIEVFVGISKEYNVFELQDALAKRDLSKAIRIAQYFENNPKAGPLQLIFPSIYTFFSKLQMIHTSGGAADKALAGAIGVPEWKMKDYFQAAHKYNLMAIEKNILLLQQYNLRSLGVNDAGTEDGQLLKEMLVKMIYD</sequence>
<keyword evidence="3" id="KW-0808">Transferase</keyword>
<keyword evidence="6" id="KW-0239">DNA-directed DNA polymerase</keyword>
<accession>A0A172TRK9</accession>
<dbReference type="KEGG" id="fla:SY85_01685"/>
<dbReference type="InterPro" id="IPR005790">
    <property type="entry name" value="DNA_polIII_delta"/>
</dbReference>
<dbReference type="Gene3D" id="1.10.8.60">
    <property type="match status" value="1"/>
</dbReference>
<evidence type="ECO:0000313" key="10">
    <source>
        <dbReference type="EMBL" id="ANE49403.1"/>
    </source>
</evidence>
<feature type="domain" description="DNA polymerase III delta N-terminal" evidence="9">
    <location>
        <begin position="19"/>
        <end position="133"/>
    </location>
</feature>
<dbReference type="PANTHER" id="PTHR34388">
    <property type="entry name" value="DNA POLYMERASE III SUBUNIT DELTA"/>
    <property type="match status" value="1"/>
</dbReference>
<dbReference type="EC" id="2.7.7.7" evidence="1"/>
<dbReference type="NCBIfam" id="TIGR01128">
    <property type="entry name" value="holA"/>
    <property type="match status" value="1"/>
</dbReference>
<comment type="catalytic activity">
    <reaction evidence="8">
        <text>DNA(n) + a 2'-deoxyribonucleoside 5'-triphosphate = DNA(n+1) + diphosphate</text>
        <dbReference type="Rhea" id="RHEA:22508"/>
        <dbReference type="Rhea" id="RHEA-COMP:17339"/>
        <dbReference type="Rhea" id="RHEA-COMP:17340"/>
        <dbReference type="ChEBI" id="CHEBI:33019"/>
        <dbReference type="ChEBI" id="CHEBI:61560"/>
        <dbReference type="ChEBI" id="CHEBI:173112"/>
        <dbReference type="EC" id="2.7.7.7"/>
    </reaction>
</comment>
<evidence type="ECO:0000256" key="5">
    <source>
        <dbReference type="ARBA" id="ARBA00022705"/>
    </source>
</evidence>
<keyword evidence="11" id="KW-1185">Reference proteome</keyword>
<name>A0A172TRK9_9BACT</name>
<evidence type="ECO:0000256" key="1">
    <source>
        <dbReference type="ARBA" id="ARBA00012417"/>
    </source>
</evidence>
<dbReference type="EMBL" id="CP011390">
    <property type="protein sequence ID" value="ANE49403.1"/>
    <property type="molecule type" value="Genomic_DNA"/>
</dbReference>
<evidence type="ECO:0000256" key="7">
    <source>
        <dbReference type="ARBA" id="ARBA00034754"/>
    </source>
</evidence>
<dbReference type="GO" id="GO:0006261">
    <property type="term" value="P:DNA-templated DNA replication"/>
    <property type="evidence" value="ECO:0007669"/>
    <property type="project" value="TreeGrafter"/>
</dbReference>
<evidence type="ECO:0000313" key="11">
    <source>
        <dbReference type="Proteomes" id="UP000077177"/>
    </source>
</evidence>
<dbReference type="Gene3D" id="1.20.272.10">
    <property type="match status" value="1"/>
</dbReference>
<dbReference type="PANTHER" id="PTHR34388:SF1">
    <property type="entry name" value="DNA POLYMERASE III SUBUNIT DELTA"/>
    <property type="match status" value="1"/>
</dbReference>
<organism evidence="10 11">
    <name type="scientific">Flavisolibacter tropicus</name>
    <dbReference type="NCBI Taxonomy" id="1492898"/>
    <lineage>
        <taxon>Bacteria</taxon>
        <taxon>Pseudomonadati</taxon>
        <taxon>Bacteroidota</taxon>
        <taxon>Chitinophagia</taxon>
        <taxon>Chitinophagales</taxon>
        <taxon>Chitinophagaceae</taxon>
        <taxon>Flavisolibacter</taxon>
    </lineage>
</organism>
<dbReference type="GO" id="GO:0003887">
    <property type="term" value="F:DNA-directed DNA polymerase activity"/>
    <property type="evidence" value="ECO:0007669"/>
    <property type="project" value="UniProtKB-KW"/>
</dbReference>
<keyword evidence="5" id="KW-0235">DNA replication</keyword>
<proteinExistence type="inferred from homology"/>
<comment type="similarity">
    <text evidence="7">Belongs to the DNA polymerase HolA subunit family.</text>
</comment>
<dbReference type="InterPro" id="IPR008921">
    <property type="entry name" value="DNA_pol3_clamp-load_cplx_C"/>
</dbReference>
<dbReference type="OrthoDB" id="1172326at2"/>
<dbReference type="Pfam" id="PF06144">
    <property type="entry name" value="DNA_pol3_delta"/>
    <property type="match status" value="1"/>
</dbReference>